<sequence length="270" mass="29883">MTLTVWRPAKLTWQTPAAKLATLIVNASTQVKDGRCVVTIANVRDAFPAIALLPGVRLPMLIVRLEGAELPTGQVSITPTLYQLPVPGVSDPFRVLIDSDVSENYARRATIARTTGLSPRKRIVSGDEDYTPIEIDHKSENEELVKPYGRRKGSSEARESNQSRSCQKKSRSRAKGGHMALVVSYIRPRNPSEVLSGPDADKWREAMQVEVENLIGNGTWELVDRPNDINIVSNQWVFKVKAECGTLTLIRLCYNWACGNVNSAHAFTTT</sequence>
<feature type="region of interest" description="Disordered" evidence="1">
    <location>
        <begin position="134"/>
        <end position="176"/>
    </location>
</feature>
<feature type="compositionally biased region" description="Basic residues" evidence="1">
    <location>
        <begin position="166"/>
        <end position="176"/>
    </location>
</feature>
<keyword evidence="3" id="KW-1185">Reference proteome</keyword>
<gene>
    <name evidence="2" type="ORF">Ae201684_014543</name>
</gene>
<reference evidence="2 3" key="1">
    <citation type="submission" date="2019-07" db="EMBL/GenBank/DDBJ databases">
        <title>Genomics analysis of Aphanomyces spp. identifies a new class of oomycete effector associated with host adaptation.</title>
        <authorList>
            <person name="Gaulin E."/>
        </authorList>
    </citation>
    <scope>NUCLEOTIDE SEQUENCE [LARGE SCALE GENOMIC DNA]</scope>
    <source>
        <strain evidence="2 3">ATCC 201684</strain>
    </source>
</reference>
<dbReference type="AlphaFoldDB" id="A0A6G0WJN7"/>
<name>A0A6G0WJN7_9STRA</name>
<evidence type="ECO:0000313" key="2">
    <source>
        <dbReference type="EMBL" id="KAF0727431.1"/>
    </source>
</evidence>
<proteinExistence type="predicted"/>
<dbReference type="Proteomes" id="UP000481153">
    <property type="component" value="Unassembled WGS sequence"/>
</dbReference>
<feature type="compositionally biased region" description="Basic and acidic residues" evidence="1">
    <location>
        <begin position="134"/>
        <end position="145"/>
    </location>
</feature>
<evidence type="ECO:0008006" key="4">
    <source>
        <dbReference type="Google" id="ProtNLM"/>
    </source>
</evidence>
<dbReference type="VEuPathDB" id="FungiDB:AeMF1_006820"/>
<evidence type="ECO:0000256" key="1">
    <source>
        <dbReference type="SAM" id="MobiDB-lite"/>
    </source>
</evidence>
<dbReference type="EMBL" id="VJMJ01000197">
    <property type="protein sequence ID" value="KAF0727431.1"/>
    <property type="molecule type" value="Genomic_DNA"/>
</dbReference>
<evidence type="ECO:0000313" key="3">
    <source>
        <dbReference type="Proteomes" id="UP000481153"/>
    </source>
</evidence>
<accession>A0A6G0WJN7</accession>
<protein>
    <recommendedName>
        <fullName evidence="4">Reverse transcriptase Ty1/copia-type domain-containing protein</fullName>
    </recommendedName>
</protein>
<organism evidence="2 3">
    <name type="scientific">Aphanomyces euteiches</name>
    <dbReference type="NCBI Taxonomy" id="100861"/>
    <lineage>
        <taxon>Eukaryota</taxon>
        <taxon>Sar</taxon>
        <taxon>Stramenopiles</taxon>
        <taxon>Oomycota</taxon>
        <taxon>Saprolegniomycetes</taxon>
        <taxon>Saprolegniales</taxon>
        <taxon>Verrucalvaceae</taxon>
        <taxon>Aphanomyces</taxon>
    </lineage>
</organism>
<comment type="caution">
    <text evidence="2">The sequence shown here is derived from an EMBL/GenBank/DDBJ whole genome shotgun (WGS) entry which is preliminary data.</text>
</comment>